<evidence type="ECO:0000259" key="14">
    <source>
        <dbReference type="Pfam" id="PF01712"/>
    </source>
</evidence>
<keyword evidence="7 13" id="KW-0285">Flavoprotein</keyword>
<evidence type="ECO:0000256" key="12">
    <source>
        <dbReference type="ARBA" id="ARBA00023128"/>
    </source>
</evidence>
<name>A0AAN9TQS3_9HEMI</name>
<evidence type="ECO:0000256" key="5">
    <source>
        <dbReference type="ARBA" id="ARBA00017279"/>
    </source>
</evidence>
<organism evidence="15 16">
    <name type="scientific">Parthenolecanium corni</name>
    <dbReference type="NCBI Taxonomy" id="536013"/>
    <lineage>
        <taxon>Eukaryota</taxon>
        <taxon>Metazoa</taxon>
        <taxon>Ecdysozoa</taxon>
        <taxon>Arthropoda</taxon>
        <taxon>Hexapoda</taxon>
        <taxon>Insecta</taxon>
        <taxon>Pterygota</taxon>
        <taxon>Neoptera</taxon>
        <taxon>Paraneoptera</taxon>
        <taxon>Hemiptera</taxon>
        <taxon>Sternorrhyncha</taxon>
        <taxon>Coccoidea</taxon>
        <taxon>Coccidae</taxon>
        <taxon>Parthenolecanium</taxon>
    </lineage>
</organism>
<comment type="similarity">
    <text evidence="4 13">Belongs to the complex I NDUFA10 subunit family.</text>
</comment>
<comment type="subcellular location">
    <subcellularLocation>
        <location evidence="3 13">Mitochondrion matrix</location>
    </subcellularLocation>
</comment>
<keyword evidence="11 13" id="KW-0249">Electron transport</keyword>
<dbReference type="GO" id="GO:0005759">
    <property type="term" value="C:mitochondrial matrix"/>
    <property type="evidence" value="ECO:0007669"/>
    <property type="project" value="UniProtKB-SubCell"/>
</dbReference>
<dbReference type="SUPFAM" id="SSF52540">
    <property type="entry name" value="P-loop containing nucleoside triphosphate hydrolases"/>
    <property type="match status" value="1"/>
</dbReference>
<dbReference type="PIRSF" id="PIRSF000543">
    <property type="entry name" value="NADH_UQ_42KD"/>
    <property type="match status" value="1"/>
</dbReference>
<dbReference type="InterPro" id="IPR015828">
    <property type="entry name" value="NDUFA10"/>
</dbReference>
<dbReference type="InterPro" id="IPR031314">
    <property type="entry name" value="DNK_dom"/>
</dbReference>
<evidence type="ECO:0000256" key="8">
    <source>
        <dbReference type="ARBA" id="ARBA00022660"/>
    </source>
</evidence>
<protein>
    <recommendedName>
        <fullName evidence="5 13">NADH dehydrogenase [ubiquinone] 1 alpha subcomplex subunit 10, mitochondrial</fullName>
    </recommendedName>
</protein>
<dbReference type="PANTHER" id="PTHR10513">
    <property type="entry name" value="DEOXYNUCLEOSIDE KINASE"/>
    <property type="match status" value="1"/>
</dbReference>
<dbReference type="Pfam" id="PF01712">
    <property type="entry name" value="dNK"/>
    <property type="match status" value="1"/>
</dbReference>
<reference evidence="15 16" key="1">
    <citation type="submission" date="2024-03" db="EMBL/GenBank/DDBJ databases">
        <title>Adaptation during the transition from Ophiocordyceps entomopathogen to insect associate is accompanied by gene loss and intensified selection.</title>
        <authorList>
            <person name="Ward C.M."/>
            <person name="Onetto C.A."/>
            <person name="Borneman A.R."/>
        </authorList>
    </citation>
    <scope>NUCLEOTIDE SEQUENCE [LARGE SCALE GENOMIC DNA]</scope>
    <source>
        <strain evidence="15">AWRI1</strain>
        <tissue evidence="15">Single Adult Female</tissue>
    </source>
</reference>
<evidence type="ECO:0000256" key="13">
    <source>
        <dbReference type="PIRNR" id="PIRNR000543"/>
    </source>
</evidence>
<keyword evidence="8 13" id="KW-0679">Respiratory chain</keyword>
<dbReference type="GO" id="GO:0006120">
    <property type="term" value="P:mitochondrial electron transport, NADH to ubiquinone"/>
    <property type="evidence" value="ECO:0007669"/>
    <property type="project" value="InterPro"/>
</dbReference>
<feature type="domain" description="Deoxynucleoside kinase" evidence="14">
    <location>
        <begin position="78"/>
        <end position="304"/>
    </location>
</feature>
<keyword evidence="10" id="KW-0809">Transit peptide</keyword>
<keyword evidence="16" id="KW-1185">Reference proteome</keyword>
<dbReference type="InterPro" id="IPR027417">
    <property type="entry name" value="P-loop_NTPase"/>
</dbReference>
<keyword evidence="6 13" id="KW-0813">Transport</keyword>
<gene>
    <name evidence="15" type="ORF">V9T40_008017</name>
</gene>
<evidence type="ECO:0000256" key="4">
    <source>
        <dbReference type="ARBA" id="ARBA00008606"/>
    </source>
</evidence>
<accession>A0AAN9TQS3</accession>
<evidence type="ECO:0000256" key="10">
    <source>
        <dbReference type="ARBA" id="ARBA00022946"/>
    </source>
</evidence>
<dbReference type="InterPro" id="IPR050566">
    <property type="entry name" value="Deoxyribonucleoside_kinase"/>
</dbReference>
<evidence type="ECO:0000256" key="7">
    <source>
        <dbReference type="ARBA" id="ARBA00022630"/>
    </source>
</evidence>
<evidence type="ECO:0000256" key="11">
    <source>
        <dbReference type="ARBA" id="ARBA00022982"/>
    </source>
</evidence>
<dbReference type="PANTHER" id="PTHR10513:SF15">
    <property type="entry name" value="NADH DEHYDROGENASE [UBIQUINONE] 1 ALPHA SUBCOMPLEX SUBUNIT 10, MITOCHONDRIAL"/>
    <property type="match status" value="1"/>
</dbReference>
<dbReference type="AlphaFoldDB" id="A0AAN9TQS3"/>
<evidence type="ECO:0000256" key="3">
    <source>
        <dbReference type="ARBA" id="ARBA00004305"/>
    </source>
</evidence>
<dbReference type="Proteomes" id="UP001367676">
    <property type="component" value="Unassembled WGS sequence"/>
</dbReference>
<keyword evidence="9 13" id="KW-0274">FAD</keyword>
<evidence type="ECO:0000256" key="6">
    <source>
        <dbReference type="ARBA" id="ARBA00022448"/>
    </source>
</evidence>
<evidence type="ECO:0000313" key="16">
    <source>
        <dbReference type="Proteomes" id="UP001367676"/>
    </source>
</evidence>
<evidence type="ECO:0000256" key="2">
    <source>
        <dbReference type="ARBA" id="ARBA00003195"/>
    </source>
</evidence>
<comment type="cofactor">
    <cofactor evidence="1 13">
        <name>FAD</name>
        <dbReference type="ChEBI" id="CHEBI:57692"/>
    </cofactor>
</comment>
<proteinExistence type="inferred from homology"/>
<dbReference type="EMBL" id="JBBCAQ010000008">
    <property type="protein sequence ID" value="KAK7602428.1"/>
    <property type="molecule type" value="Genomic_DNA"/>
</dbReference>
<evidence type="ECO:0000256" key="9">
    <source>
        <dbReference type="ARBA" id="ARBA00022827"/>
    </source>
</evidence>
<dbReference type="Gene3D" id="3.40.50.300">
    <property type="entry name" value="P-loop containing nucleotide triphosphate hydrolases"/>
    <property type="match status" value="1"/>
</dbReference>
<keyword evidence="12 13" id="KW-0496">Mitochondrion</keyword>
<evidence type="ECO:0000313" key="15">
    <source>
        <dbReference type="EMBL" id="KAK7602428.1"/>
    </source>
</evidence>
<sequence>MFKIVNFCVGSVASKPNFVSNGGWFALPYIQNRTITSKKFREKKPKPAPFPYKERRYNYFWALFDKTFSRFDENTKLIVIEGPIGSGKNELAKYLADEFEMKYIPDITMDFEYINDSGYDMRNLDPKLPESVQSFDENDFLRDPYHINCAAFQIAKYRLRWIKYWQTLEHILSTGQGVVTVRSPFSTGIFTNAMRECNYISEPAKYYYNEIVRHTILYLYRPHLVVYLDVPVDKTMENIKKRNRDLEVNGKALTREFVQNMEDCYKDFYLREASFHSLVLHYNWVEGGDSEIVVEDIERIDFDQYLDQDVDDLKLVDWRKDEDLMDNERRIFSLKQEEYRHFFDTVLIYDAPEVLAPGQDVEIHQKLWESSPGEIYAPGYNYDQGDSVLFKNRRLKKWAF</sequence>
<comment type="caution">
    <text evidence="15">The sequence shown here is derived from an EMBL/GenBank/DDBJ whole genome shotgun (WGS) entry which is preliminary data.</text>
</comment>
<comment type="function">
    <text evidence="2 13">Accessory subunit of the mitochondrial membrane respiratory chain NADH dehydrogenase (Complex I), that is believed not to be involved in catalysis. Complex I functions in the transfer of electrons from NADH to the respiratory chain. The immediate electron acceptor for the enzyme is believed to be ubiquinone.</text>
</comment>
<evidence type="ECO:0000256" key="1">
    <source>
        <dbReference type="ARBA" id="ARBA00001974"/>
    </source>
</evidence>